<organism evidence="2 4">
    <name type="scientific">Drosophila pseudoobscura pseudoobscura</name>
    <name type="common">Fruit fly</name>
    <dbReference type="NCBI Taxonomy" id="46245"/>
    <lineage>
        <taxon>Eukaryota</taxon>
        <taxon>Metazoa</taxon>
        <taxon>Ecdysozoa</taxon>
        <taxon>Arthropoda</taxon>
        <taxon>Hexapoda</taxon>
        <taxon>Insecta</taxon>
        <taxon>Pterygota</taxon>
        <taxon>Neoptera</taxon>
        <taxon>Endopterygota</taxon>
        <taxon>Diptera</taxon>
        <taxon>Brachycera</taxon>
        <taxon>Muscomorpha</taxon>
        <taxon>Ephydroidea</taxon>
        <taxon>Drosophilidae</taxon>
        <taxon>Drosophila</taxon>
        <taxon>Sophophora</taxon>
    </lineage>
</organism>
<feature type="compositionally biased region" description="Basic and acidic residues" evidence="1">
    <location>
        <begin position="337"/>
        <end position="353"/>
    </location>
</feature>
<dbReference type="RefSeq" id="XP_033234426.1">
    <property type="nucleotide sequence ID" value="XM_033378535.1"/>
</dbReference>
<protein>
    <submittedName>
        <fullName evidence="3 4">Actin cytoskeleton-regulatory complex protein PAN1</fullName>
    </submittedName>
</protein>
<dbReference type="RefSeq" id="XP_033234427.1">
    <property type="nucleotide sequence ID" value="XM_033378536.1"/>
</dbReference>
<feature type="compositionally biased region" description="Acidic residues" evidence="1">
    <location>
        <begin position="309"/>
        <end position="324"/>
    </location>
</feature>
<feature type="compositionally biased region" description="Basic and acidic residues" evidence="1">
    <location>
        <begin position="295"/>
        <end position="304"/>
    </location>
</feature>
<evidence type="ECO:0000313" key="3">
    <source>
        <dbReference type="RefSeq" id="XP_015039839.2"/>
    </source>
</evidence>
<feature type="compositionally biased region" description="Low complexity" evidence="1">
    <location>
        <begin position="366"/>
        <end position="390"/>
    </location>
</feature>
<dbReference type="RefSeq" id="XP_015039841.2">
    <property type="nucleotide sequence ID" value="XM_015184355.2"/>
</dbReference>
<reference evidence="3 4" key="2">
    <citation type="submission" date="2025-04" db="UniProtKB">
        <authorList>
            <consortium name="RefSeq"/>
        </authorList>
    </citation>
    <scope>IDENTIFICATION</scope>
    <source>
        <strain evidence="3 4">MV-25-SWS-2005</strain>
        <strain evidence="2">MV2-25</strain>
        <tissue evidence="3 4">Whole body</tissue>
    </source>
</reference>
<feature type="compositionally biased region" description="Polar residues" evidence="1">
    <location>
        <begin position="53"/>
        <end position="74"/>
    </location>
</feature>
<dbReference type="Proteomes" id="UP000001819">
    <property type="component" value="Chromosome 3"/>
</dbReference>
<dbReference type="RefSeq" id="XP_015039839.2">
    <property type="nucleotide sequence ID" value="XM_015184353.2"/>
</dbReference>
<evidence type="ECO:0000313" key="2">
    <source>
        <dbReference type="Proteomes" id="UP000001819"/>
    </source>
</evidence>
<dbReference type="KEGG" id="dpo:4804365"/>
<feature type="compositionally biased region" description="Low complexity" evidence="1">
    <location>
        <begin position="75"/>
        <end position="85"/>
    </location>
</feature>
<evidence type="ECO:0000313" key="5">
    <source>
        <dbReference type="RefSeq" id="XP_033234426.1"/>
    </source>
</evidence>
<feature type="region of interest" description="Disordered" evidence="1">
    <location>
        <begin position="218"/>
        <end position="428"/>
    </location>
</feature>
<feature type="region of interest" description="Disordered" evidence="1">
    <location>
        <begin position="120"/>
        <end position="167"/>
    </location>
</feature>
<keyword evidence="2" id="KW-1185">Reference proteome</keyword>
<feature type="region of interest" description="Disordered" evidence="1">
    <location>
        <begin position="1"/>
        <end position="94"/>
    </location>
</feature>
<evidence type="ECO:0000313" key="6">
    <source>
        <dbReference type="RefSeq" id="XP_033234427.1"/>
    </source>
</evidence>
<feature type="compositionally biased region" description="Polar residues" evidence="1">
    <location>
        <begin position="1"/>
        <end position="13"/>
    </location>
</feature>
<sequence length="489" mass="51791">MAETINNKPSIQIRSGLPSPLPDKSPSPATKLLISHGKPNFTIGNKSPKAEENGTSPLSPQQTASNNYNPYKSASNNGSNSNSNGTGNGTGSEINKFIVGTKFNGVFKPSTAATSWATATTNGNGSLNGNGAAAGGENEASKVVLRRPKAATSPPPAEAEDDNVPEFIRRQRRIQERLAKENVLDFENRRSGYFTHVVISPDSPNRTSFVETMASPAIVPSLEMPAPVHEKVGEEEEEEQKQHQEQEQRERATLVTTSALISEPETVAAVTNGHSEEPETTTNGHTDQEYVAPEEVAKAIEEVNKAVAGEDDDKPEAETPEPEAESVSAPAPVPVPVERKIESEDESKPKTEEIIPATAARTPSPVEAQVEVVQHVQNGETAAATAAPATNGQDTDGITISHTNGQSSDGPSIPSPDPSGALGVNYEPKTVVSFSQELGGGENNYPDTVKVVTSESSDGELKDLAKLKFDIKNDGQADDVQVTPVLRAE</sequence>
<evidence type="ECO:0000256" key="1">
    <source>
        <dbReference type="SAM" id="MobiDB-lite"/>
    </source>
</evidence>
<gene>
    <name evidence="3 4 5 6" type="primary">hebe</name>
</gene>
<name>A0A6I8VEZ6_DROPS</name>
<reference evidence="2" key="1">
    <citation type="submission" date="2024-06" db="UniProtKB">
        <authorList>
            <consortium name="RefSeq"/>
        </authorList>
    </citation>
    <scope>NUCLEOTIDE SEQUENCE [LARGE SCALE GENOMIC DNA]</scope>
    <source>
        <strain evidence="2">MV2-25</strain>
    </source>
</reference>
<proteinExistence type="predicted"/>
<evidence type="ECO:0000313" key="4">
    <source>
        <dbReference type="RefSeq" id="XP_015039841.2"/>
    </source>
</evidence>
<feature type="compositionally biased region" description="Polar residues" evidence="1">
    <location>
        <begin position="391"/>
        <end position="406"/>
    </location>
</feature>
<dbReference type="AlphaFoldDB" id="A0A6I8VEZ6"/>
<feature type="compositionally biased region" description="Basic and acidic residues" evidence="1">
    <location>
        <begin position="240"/>
        <end position="252"/>
    </location>
</feature>
<accession>A0A6I8VEZ6</accession>